<organism evidence="2 3">
    <name type="scientific">Mucilaginibacter gossypii</name>
    <dbReference type="NCBI Taxonomy" id="551996"/>
    <lineage>
        <taxon>Bacteria</taxon>
        <taxon>Pseudomonadati</taxon>
        <taxon>Bacteroidota</taxon>
        <taxon>Sphingobacteriia</taxon>
        <taxon>Sphingobacteriales</taxon>
        <taxon>Sphingobacteriaceae</taxon>
        <taxon>Mucilaginibacter</taxon>
    </lineage>
</organism>
<dbReference type="AlphaFoldDB" id="A0A1G8B5Q9"/>
<evidence type="ECO:0008006" key="4">
    <source>
        <dbReference type="Google" id="ProtNLM"/>
    </source>
</evidence>
<evidence type="ECO:0000313" key="2">
    <source>
        <dbReference type="EMBL" id="SDH28485.1"/>
    </source>
</evidence>
<name>A0A1G8B5Q9_9SPHI</name>
<dbReference type="RefSeq" id="WP_091169321.1">
    <property type="nucleotide sequence ID" value="NZ_FNCG01000008.1"/>
</dbReference>
<proteinExistence type="predicted"/>
<keyword evidence="1" id="KW-0472">Membrane</keyword>
<dbReference type="Proteomes" id="UP000199705">
    <property type="component" value="Unassembled WGS sequence"/>
</dbReference>
<feature type="transmembrane region" description="Helical" evidence="1">
    <location>
        <begin position="41"/>
        <end position="58"/>
    </location>
</feature>
<feature type="transmembrane region" description="Helical" evidence="1">
    <location>
        <begin position="7"/>
        <end position="29"/>
    </location>
</feature>
<accession>A0A1G8B5Q9</accession>
<gene>
    <name evidence="2" type="ORF">SAMN05192573_10891</name>
</gene>
<keyword evidence="1" id="KW-1133">Transmembrane helix</keyword>
<feature type="transmembrane region" description="Helical" evidence="1">
    <location>
        <begin position="65"/>
        <end position="83"/>
    </location>
</feature>
<sequence length="88" mass="9758">MLNKNDVSLGLLIGAILPGVSLFVFGFLLKNQLVFLHKPGIPYFVAFAINLFIIRYFYGKGADKTGNGIAMISLLFMLAIFIFKLQSL</sequence>
<dbReference type="STRING" id="551996.SAMN05192573_10891"/>
<dbReference type="EMBL" id="FNCG01000008">
    <property type="protein sequence ID" value="SDH28485.1"/>
    <property type="molecule type" value="Genomic_DNA"/>
</dbReference>
<reference evidence="3" key="1">
    <citation type="submission" date="2016-10" db="EMBL/GenBank/DDBJ databases">
        <authorList>
            <person name="Varghese N."/>
            <person name="Submissions S."/>
        </authorList>
    </citation>
    <scope>NUCLEOTIDE SEQUENCE [LARGE SCALE GENOMIC DNA]</scope>
    <source>
        <strain evidence="3">Gh-67</strain>
    </source>
</reference>
<keyword evidence="1" id="KW-0812">Transmembrane</keyword>
<evidence type="ECO:0000313" key="3">
    <source>
        <dbReference type="Proteomes" id="UP000199705"/>
    </source>
</evidence>
<keyword evidence="3" id="KW-1185">Reference proteome</keyword>
<protein>
    <recommendedName>
        <fullName evidence="4">Stationary phase survival protein SurE</fullName>
    </recommendedName>
</protein>
<evidence type="ECO:0000256" key="1">
    <source>
        <dbReference type="SAM" id="Phobius"/>
    </source>
</evidence>